<evidence type="ECO:0000313" key="1">
    <source>
        <dbReference type="EMBL" id="TGE16820.1"/>
    </source>
</evidence>
<dbReference type="InterPro" id="IPR023902">
    <property type="entry name" value="Sporulation_SdpA"/>
</dbReference>
<organism evidence="1 2">
    <name type="scientific">Hymenobacter elongatus</name>
    <dbReference type="NCBI Taxonomy" id="877208"/>
    <lineage>
        <taxon>Bacteria</taxon>
        <taxon>Pseudomonadati</taxon>
        <taxon>Bacteroidota</taxon>
        <taxon>Cytophagia</taxon>
        <taxon>Cytophagales</taxon>
        <taxon>Hymenobacteraceae</taxon>
        <taxon>Hymenobacter</taxon>
    </lineage>
</organism>
<protein>
    <submittedName>
        <fullName evidence="1">SdpA family antimicrobial peptide system protein</fullName>
    </submittedName>
</protein>
<keyword evidence="2" id="KW-1185">Reference proteome</keyword>
<gene>
    <name evidence="1" type="ORF">E5J99_08910</name>
</gene>
<sequence>MEAKRFVFYLSLLIAGFVLVAKAGLASVGTNATETSFQERYMFSALLPEGWGFFTRNPREEKIVLYRIRPDKTLTLASYRNSDARNLHGLSRRSRRINMEFSRMMAEVQEKDWSRYQTYSLAELVGSDAIAPVQVAYSPLKFTQLTKGAYLVKRFNLVPWAWAQYPGHFTNPEEYLKVTID</sequence>
<accession>A0A4Z0PNL7</accession>
<dbReference type="OrthoDB" id="799068at2"/>
<dbReference type="Pfam" id="PF17418">
    <property type="entry name" value="SdpA"/>
    <property type="match status" value="1"/>
</dbReference>
<dbReference type="NCBIfam" id="TIGR04034">
    <property type="entry name" value="export_SdpA"/>
    <property type="match status" value="1"/>
</dbReference>
<dbReference type="RefSeq" id="WP_135497378.1">
    <property type="nucleotide sequence ID" value="NZ_SRLD01000014.1"/>
</dbReference>
<reference evidence="1 2" key="1">
    <citation type="submission" date="2019-04" db="EMBL/GenBank/DDBJ databases">
        <authorList>
            <person name="Feng G."/>
            <person name="Zhang J."/>
            <person name="Zhu H."/>
        </authorList>
    </citation>
    <scope>NUCLEOTIDE SEQUENCE [LARGE SCALE GENOMIC DNA]</scope>
    <source>
        <strain evidence="1 2">JCM 17223</strain>
    </source>
</reference>
<comment type="caution">
    <text evidence="1">The sequence shown here is derived from an EMBL/GenBank/DDBJ whole genome shotgun (WGS) entry which is preliminary data.</text>
</comment>
<dbReference type="AlphaFoldDB" id="A0A4Z0PNL7"/>
<dbReference type="EMBL" id="SRLD01000014">
    <property type="protein sequence ID" value="TGE16820.1"/>
    <property type="molecule type" value="Genomic_DNA"/>
</dbReference>
<evidence type="ECO:0000313" key="2">
    <source>
        <dbReference type="Proteomes" id="UP000297739"/>
    </source>
</evidence>
<dbReference type="Proteomes" id="UP000297739">
    <property type="component" value="Unassembled WGS sequence"/>
</dbReference>
<name>A0A4Z0PNL7_9BACT</name>
<proteinExistence type="predicted"/>